<keyword evidence="3" id="KW-0808">Transferase</keyword>
<proteinExistence type="predicted"/>
<dbReference type="SUPFAM" id="SSF57850">
    <property type="entry name" value="RING/U-box"/>
    <property type="match status" value="1"/>
</dbReference>
<evidence type="ECO:0000313" key="9">
    <source>
        <dbReference type="EMBL" id="KAK4198819.1"/>
    </source>
</evidence>
<feature type="domain" description="RING-type" evidence="8">
    <location>
        <begin position="47"/>
        <end position="87"/>
    </location>
</feature>
<dbReference type="Proteomes" id="UP001303160">
    <property type="component" value="Unassembled WGS sequence"/>
</dbReference>
<keyword evidence="6" id="KW-0862">Zinc</keyword>
<dbReference type="GO" id="GO:0000209">
    <property type="term" value="P:protein polyubiquitination"/>
    <property type="evidence" value="ECO:0007669"/>
    <property type="project" value="TreeGrafter"/>
</dbReference>
<dbReference type="Pfam" id="PF13639">
    <property type="entry name" value="zf-RING_2"/>
    <property type="match status" value="1"/>
</dbReference>
<comment type="catalytic activity">
    <reaction evidence="1">
        <text>S-ubiquitinyl-[E2 ubiquitin-conjugating enzyme]-L-cysteine + [acceptor protein]-L-lysine = [E2 ubiquitin-conjugating enzyme]-L-cysteine + N(6)-ubiquitinyl-[acceptor protein]-L-lysine.</text>
        <dbReference type="EC" id="2.3.2.27"/>
    </reaction>
</comment>
<dbReference type="SMART" id="SM00184">
    <property type="entry name" value="RING"/>
    <property type="match status" value="1"/>
</dbReference>
<keyword evidence="5" id="KW-0804">Transcription</keyword>
<evidence type="ECO:0000256" key="5">
    <source>
        <dbReference type="ARBA" id="ARBA00023163"/>
    </source>
</evidence>
<accession>A0AAN7ATR3</accession>
<organism evidence="9 10">
    <name type="scientific">Triangularia verruculosa</name>
    <dbReference type="NCBI Taxonomy" id="2587418"/>
    <lineage>
        <taxon>Eukaryota</taxon>
        <taxon>Fungi</taxon>
        <taxon>Dikarya</taxon>
        <taxon>Ascomycota</taxon>
        <taxon>Pezizomycotina</taxon>
        <taxon>Sordariomycetes</taxon>
        <taxon>Sordariomycetidae</taxon>
        <taxon>Sordariales</taxon>
        <taxon>Podosporaceae</taxon>
        <taxon>Triangularia</taxon>
    </lineage>
</organism>
<keyword evidence="10" id="KW-1185">Reference proteome</keyword>
<keyword evidence="6" id="KW-0863">Zinc-finger</keyword>
<evidence type="ECO:0000259" key="8">
    <source>
        <dbReference type="PROSITE" id="PS50089"/>
    </source>
</evidence>
<dbReference type="Gene3D" id="3.30.40.10">
    <property type="entry name" value="Zinc/RING finger domain, C3HC4 (zinc finger)"/>
    <property type="match status" value="1"/>
</dbReference>
<reference evidence="9" key="1">
    <citation type="journal article" date="2023" name="Mol. Phylogenet. Evol.">
        <title>Genome-scale phylogeny and comparative genomics of the fungal order Sordariales.</title>
        <authorList>
            <person name="Hensen N."/>
            <person name="Bonometti L."/>
            <person name="Westerberg I."/>
            <person name="Brannstrom I.O."/>
            <person name="Guillou S."/>
            <person name="Cros-Aarteil S."/>
            <person name="Calhoun S."/>
            <person name="Haridas S."/>
            <person name="Kuo A."/>
            <person name="Mondo S."/>
            <person name="Pangilinan J."/>
            <person name="Riley R."/>
            <person name="LaButti K."/>
            <person name="Andreopoulos B."/>
            <person name="Lipzen A."/>
            <person name="Chen C."/>
            <person name="Yan M."/>
            <person name="Daum C."/>
            <person name="Ng V."/>
            <person name="Clum A."/>
            <person name="Steindorff A."/>
            <person name="Ohm R.A."/>
            <person name="Martin F."/>
            <person name="Silar P."/>
            <person name="Natvig D.O."/>
            <person name="Lalanne C."/>
            <person name="Gautier V."/>
            <person name="Ament-Velasquez S.L."/>
            <person name="Kruys A."/>
            <person name="Hutchinson M.I."/>
            <person name="Powell A.J."/>
            <person name="Barry K."/>
            <person name="Miller A.N."/>
            <person name="Grigoriev I.V."/>
            <person name="Debuchy R."/>
            <person name="Gladieux P."/>
            <person name="Hiltunen Thoren M."/>
            <person name="Johannesson H."/>
        </authorList>
    </citation>
    <scope>NUCLEOTIDE SEQUENCE</scope>
    <source>
        <strain evidence="9">CBS 315.58</strain>
    </source>
</reference>
<dbReference type="EMBL" id="MU863940">
    <property type="protein sequence ID" value="KAK4198819.1"/>
    <property type="molecule type" value="Genomic_DNA"/>
</dbReference>
<comment type="caution">
    <text evidence="9">The sequence shown here is derived from an EMBL/GenBank/DDBJ whole genome shotgun (WGS) entry which is preliminary data.</text>
</comment>
<keyword evidence="4" id="KW-0805">Transcription regulation</keyword>
<dbReference type="AlphaFoldDB" id="A0AAN7ATR3"/>
<name>A0AAN7ATR3_9PEZI</name>
<dbReference type="InterPro" id="IPR013083">
    <property type="entry name" value="Znf_RING/FYVE/PHD"/>
</dbReference>
<gene>
    <name evidence="9" type="ORF">QBC40DRAFT_349917</name>
</gene>
<dbReference type="PANTHER" id="PTHR46077:SF1">
    <property type="entry name" value="TOP1 BINDING ARGININE_SERINE RICH PROTEIN, E3 UBIQUITIN LIGASE"/>
    <property type="match status" value="1"/>
</dbReference>
<protein>
    <recommendedName>
        <fullName evidence="2">RING-type E3 ubiquitin transferase</fullName>
        <ecNumber evidence="2">2.3.2.27</ecNumber>
    </recommendedName>
</protein>
<dbReference type="GO" id="GO:0061630">
    <property type="term" value="F:ubiquitin protein ligase activity"/>
    <property type="evidence" value="ECO:0007669"/>
    <property type="project" value="UniProtKB-EC"/>
</dbReference>
<feature type="region of interest" description="Disordered" evidence="7">
    <location>
        <begin position="118"/>
        <end position="143"/>
    </location>
</feature>
<feature type="compositionally biased region" description="Polar residues" evidence="7">
    <location>
        <begin position="14"/>
        <end position="25"/>
    </location>
</feature>
<evidence type="ECO:0000256" key="4">
    <source>
        <dbReference type="ARBA" id="ARBA00023015"/>
    </source>
</evidence>
<feature type="region of interest" description="Disordered" evidence="7">
    <location>
        <begin position="318"/>
        <end position="347"/>
    </location>
</feature>
<feature type="region of interest" description="Disordered" evidence="7">
    <location>
        <begin position="1"/>
        <end position="25"/>
    </location>
</feature>
<dbReference type="PANTHER" id="PTHR46077">
    <property type="entry name" value="E3 UBIQUITIN-PROTEIN LIGASE TOPORS"/>
    <property type="match status" value="1"/>
</dbReference>
<evidence type="ECO:0000256" key="3">
    <source>
        <dbReference type="ARBA" id="ARBA00022679"/>
    </source>
</evidence>
<dbReference type="GO" id="GO:0006513">
    <property type="term" value="P:protein monoubiquitination"/>
    <property type="evidence" value="ECO:0007669"/>
    <property type="project" value="TreeGrafter"/>
</dbReference>
<sequence>MADISPPPEPVAPTSDSKNPMSSNINSQILQPTLAEVQTSDSDENSCVICLETITCPSIAIPCAHTGFDFLCLISWLQQRSFCPLCRTNVTEVRSPNPNSHRETVYTVTPSAAELHEQAAPEIESDVPARHNRPRERHNPGPVALSADSGLRDFVRQVVSRVVDDRAFERRRYIYRHNLYSLHIGSSPYTSYAPSIPSPQILSSTPHLLSKARLFLRRELQVFFPLSTSASSSVLSTSQNPEFLLEYVISILKSVDFQSESGAADAYNLLKDYMIFPENGEDRTNLFLHELKTWMRWRGEPSGSVSLETWDRGVQYPSPRNVDNRRGANGAEREERGNNWQDETGSHWRPDPSGLIFNGTRYGWNNARVHDYMSGYRPLSRSDFY</sequence>
<dbReference type="InterPro" id="IPR001841">
    <property type="entry name" value="Znf_RING"/>
</dbReference>
<feature type="compositionally biased region" description="Pro residues" evidence="7">
    <location>
        <begin position="1"/>
        <end position="11"/>
    </location>
</feature>
<evidence type="ECO:0000313" key="10">
    <source>
        <dbReference type="Proteomes" id="UP001303160"/>
    </source>
</evidence>
<feature type="compositionally biased region" description="Basic and acidic residues" evidence="7">
    <location>
        <begin position="322"/>
        <end position="337"/>
    </location>
</feature>
<evidence type="ECO:0000256" key="1">
    <source>
        <dbReference type="ARBA" id="ARBA00000900"/>
    </source>
</evidence>
<keyword evidence="6" id="KW-0479">Metal-binding</keyword>
<dbReference type="PROSITE" id="PS50089">
    <property type="entry name" value="ZF_RING_2"/>
    <property type="match status" value="1"/>
</dbReference>
<reference evidence="9" key="2">
    <citation type="submission" date="2023-05" db="EMBL/GenBank/DDBJ databases">
        <authorList>
            <consortium name="Lawrence Berkeley National Laboratory"/>
            <person name="Steindorff A."/>
            <person name="Hensen N."/>
            <person name="Bonometti L."/>
            <person name="Westerberg I."/>
            <person name="Brannstrom I.O."/>
            <person name="Guillou S."/>
            <person name="Cros-Aarteil S."/>
            <person name="Calhoun S."/>
            <person name="Haridas S."/>
            <person name="Kuo A."/>
            <person name="Mondo S."/>
            <person name="Pangilinan J."/>
            <person name="Riley R."/>
            <person name="Labutti K."/>
            <person name="Andreopoulos B."/>
            <person name="Lipzen A."/>
            <person name="Chen C."/>
            <person name="Yanf M."/>
            <person name="Daum C."/>
            <person name="Ng V."/>
            <person name="Clum A."/>
            <person name="Ohm R."/>
            <person name="Martin F."/>
            <person name="Silar P."/>
            <person name="Natvig D."/>
            <person name="Lalanne C."/>
            <person name="Gautier V."/>
            <person name="Ament-Velasquez S.L."/>
            <person name="Kruys A."/>
            <person name="Hutchinson M.I."/>
            <person name="Powell A.J."/>
            <person name="Barry K."/>
            <person name="Miller A.N."/>
            <person name="Grigoriev I.V."/>
            <person name="Debuchy R."/>
            <person name="Gladieux P."/>
            <person name="Thoren M.H."/>
            <person name="Johannesson H."/>
        </authorList>
    </citation>
    <scope>NUCLEOTIDE SEQUENCE</scope>
    <source>
        <strain evidence="9">CBS 315.58</strain>
    </source>
</reference>
<dbReference type="EC" id="2.3.2.27" evidence="2"/>
<evidence type="ECO:0000256" key="7">
    <source>
        <dbReference type="SAM" id="MobiDB-lite"/>
    </source>
</evidence>
<dbReference type="GO" id="GO:0008270">
    <property type="term" value="F:zinc ion binding"/>
    <property type="evidence" value="ECO:0007669"/>
    <property type="project" value="UniProtKB-KW"/>
</dbReference>
<evidence type="ECO:0000256" key="2">
    <source>
        <dbReference type="ARBA" id="ARBA00012483"/>
    </source>
</evidence>
<evidence type="ECO:0000256" key="6">
    <source>
        <dbReference type="PROSITE-ProRule" id="PRU00175"/>
    </source>
</evidence>